<gene>
    <name evidence="1" type="ORF">Sya03_20890</name>
</gene>
<dbReference type="AlphaFoldDB" id="A0A8J3Y7A0"/>
<dbReference type="Proteomes" id="UP000652013">
    <property type="component" value="Unassembled WGS sequence"/>
</dbReference>
<comment type="caution">
    <text evidence="1">The sequence shown here is derived from an EMBL/GenBank/DDBJ whole genome shotgun (WGS) entry which is preliminary data.</text>
</comment>
<protein>
    <submittedName>
        <fullName evidence="1">Uncharacterized protein</fullName>
    </submittedName>
</protein>
<accession>A0A8J3Y7A0</accession>
<evidence type="ECO:0000313" key="1">
    <source>
        <dbReference type="EMBL" id="GIJ02737.1"/>
    </source>
</evidence>
<reference evidence="1" key="1">
    <citation type="submission" date="2021-01" db="EMBL/GenBank/DDBJ databases">
        <title>Whole genome shotgun sequence of Spirilliplanes yamanashiensis NBRC 15828.</title>
        <authorList>
            <person name="Komaki H."/>
            <person name="Tamura T."/>
        </authorList>
    </citation>
    <scope>NUCLEOTIDE SEQUENCE</scope>
    <source>
        <strain evidence="1">NBRC 15828</strain>
    </source>
</reference>
<organism evidence="1 2">
    <name type="scientific">Spirilliplanes yamanashiensis</name>
    <dbReference type="NCBI Taxonomy" id="42233"/>
    <lineage>
        <taxon>Bacteria</taxon>
        <taxon>Bacillati</taxon>
        <taxon>Actinomycetota</taxon>
        <taxon>Actinomycetes</taxon>
        <taxon>Micromonosporales</taxon>
        <taxon>Micromonosporaceae</taxon>
        <taxon>Spirilliplanes</taxon>
    </lineage>
</organism>
<evidence type="ECO:0000313" key="2">
    <source>
        <dbReference type="Proteomes" id="UP000652013"/>
    </source>
</evidence>
<dbReference type="EMBL" id="BOOY01000014">
    <property type="protein sequence ID" value="GIJ02737.1"/>
    <property type="molecule type" value="Genomic_DNA"/>
</dbReference>
<proteinExistence type="predicted"/>
<name>A0A8J3Y7A0_9ACTN</name>
<keyword evidence="2" id="KW-1185">Reference proteome</keyword>
<dbReference type="RefSeq" id="WP_203938029.1">
    <property type="nucleotide sequence ID" value="NZ_BAAAGJ010000009.1"/>
</dbReference>
<sequence length="62" mass="7285">MQHADTLTVLHHDDTRTHYTDVHYTLHRDGVRVHTPDGEVVWTEILNVQAFRQRRSRPARAA</sequence>